<dbReference type="OrthoDB" id="10444344at2759"/>
<evidence type="ECO:0000313" key="3">
    <source>
        <dbReference type="Proteomes" id="UP000245910"/>
    </source>
</evidence>
<proteinExistence type="predicted"/>
<feature type="region of interest" description="Disordered" evidence="1">
    <location>
        <begin position="125"/>
        <end position="144"/>
    </location>
</feature>
<accession>A0A2L2T939</accession>
<sequence>MENFPQVAQALQTLNGSVAGLNAAIQGGTQSDAGQVRVQMAADQVKQSLKYLNNCKSSIEEHPDEYQDDAKKNASGPCSGQIVASLSALAQGIENAHESFPDNVASELKSVLEEFEKVQSSWEQLAQDNGASADNHYPGLLPRLPQHLDGAFEKLGGR</sequence>
<dbReference type="EMBL" id="LN649229">
    <property type="protein sequence ID" value="CEI67404.1"/>
    <property type="molecule type" value="Genomic_DNA"/>
</dbReference>
<protein>
    <submittedName>
        <fullName evidence="2">Uncharacterized protein</fullName>
    </submittedName>
</protein>
<dbReference type="Proteomes" id="UP000245910">
    <property type="component" value="Chromosome I"/>
</dbReference>
<keyword evidence="3" id="KW-1185">Reference proteome</keyword>
<evidence type="ECO:0000256" key="1">
    <source>
        <dbReference type="SAM" id="MobiDB-lite"/>
    </source>
</evidence>
<reference evidence="3" key="1">
    <citation type="submission" date="2014-10" db="EMBL/GenBank/DDBJ databases">
        <authorList>
            <person name="King R."/>
        </authorList>
    </citation>
    <scope>NUCLEOTIDE SEQUENCE [LARGE SCALE GENOMIC DNA]</scope>
    <source>
        <strain evidence="3">A3/5</strain>
    </source>
</reference>
<name>A0A2L2T939_9HYPO</name>
<organism evidence="2 3">
    <name type="scientific">Fusarium venenatum</name>
    <dbReference type="NCBI Taxonomy" id="56646"/>
    <lineage>
        <taxon>Eukaryota</taxon>
        <taxon>Fungi</taxon>
        <taxon>Dikarya</taxon>
        <taxon>Ascomycota</taxon>
        <taxon>Pezizomycotina</taxon>
        <taxon>Sordariomycetes</taxon>
        <taxon>Hypocreomycetidae</taxon>
        <taxon>Hypocreales</taxon>
        <taxon>Nectriaceae</taxon>
        <taxon>Fusarium</taxon>
    </lineage>
</organism>
<evidence type="ECO:0000313" key="2">
    <source>
        <dbReference type="EMBL" id="CEI67404.1"/>
    </source>
</evidence>
<dbReference type="AlphaFoldDB" id="A0A2L2T939"/>